<sequence>MSARLSVLCCWLMNLLFSAVIQAETVNFDIEGLEQKHLKQNVQLHLQTLDAPSSRFQFEDFALQAQKKARTALKAYGYYQSNINVMPTDNKGLQWKLVIEAGKPVLIRSLKLQINGDGSQDAQLNAIINESGLKQGTPLNQSKYEDLKSRLQAMALARGYFDFSFSTHTLKVSNSSLTADVILIADSGARYSFGKLQYSRDERTEALIAQLVPFQQGEPYLADGLAELSQALKKTRYFRHVLVRPLLSEASNNQVPIALTLVHMPRDNFDLGGGFSSDDIGPRFRAKWERPWVNSRGHSMSAELFASQVEQHASFDYKIPLSDPVKHFLSLQLGYQALQDNDTDSSKYTLSAQRHIDLDTLDWQRIDFIRYEHEEYQQGSDEPQTANLFIPGVTFSRLRSRGGLDVDWGDKQMVTLEAAGDDVGSDVNFVRISAVTRWLRSLGEHRFLLRAEAGAIATDDFDAIPSSLRFFAGGDQSIRGFGYRNLAPKDEEGELTGGRYLAVVSAEYSYPVADEWRAAVFIDAGNAANKFNNNIATGAGVGAIWQSPVGPVRIYVARGHNDEENTWRLHLLMGPSL</sequence>
<dbReference type="InterPro" id="IPR010827">
    <property type="entry name" value="BamA/TamA_POTRA"/>
</dbReference>
<dbReference type="Proteomes" id="UP000601768">
    <property type="component" value="Unassembled WGS sequence"/>
</dbReference>
<feature type="domain" description="POTRA" evidence="13">
    <location>
        <begin position="119"/>
        <end position="169"/>
    </location>
</feature>
<dbReference type="GO" id="GO:0009306">
    <property type="term" value="P:protein secretion"/>
    <property type="evidence" value="ECO:0007669"/>
    <property type="project" value="TreeGrafter"/>
</dbReference>
<keyword evidence="6 11" id="KW-0732">Signal</keyword>
<evidence type="ECO:0000256" key="3">
    <source>
        <dbReference type="ARBA" id="ARBA00015419"/>
    </source>
</evidence>
<feature type="domain" description="TamA POTRA" evidence="14">
    <location>
        <begin position="28"/>
        <end position="99"/>
    </location>
</feature>
<evidence type="ECO:0000256" key="9">
    <source>
        <dbReference type="ARBA" id="ARBA00033063"/>
    </source>
</evidence>
<keyword evidence="8" id="KW-0998">Cell outer membrane</keyword>
<proteinExistence type="inferred from homology"/>
<dbReference type="PANTHER" id="PTHR12815:SF47">
    <property type="entry name" value="TRANSLOCATION AND ASSEMBLY MODULE SUBUNIT TAMA"/>
    <property type="match status" value="1"/>
</dbReference>
<evidence type="ECO:0000259" key="14">
    <source>
        <dbReference type="Pfam" id="PF17243"/>
    </source>
</evidence>
<dbReference type="InterPro" id="IPR039910">
    <property type="entry name" value="D15-like"/>
</dbReference>
<keyword evidence="4" id="KW-1134">Transmembrane beta strand</keyword>
<feature type="signal peptide" evidence="11">
    <location>
        <begin position="1"/>
        <end position="23"/>
    </location>
</feature>
<dbReference type="Pfam" id="PF01103">
    <property type="entry name" value="Omp85"/>
    <property type="match status" value="1"/>
</dbReference>
<comment type="similarity">
    <text evidence="2">Belongs to the TamA family.</text>
</comment>
<feature type="chain" id="PRO_5035241265" description="Translocation and assembly module subunit TamA" evidence="11">
    <location>
        <begin position="24"/>
        <end position="577"/>
    </location>
</feature>
<dbReference type="Gene3D" id="2.40.160.50">
    <property type="entry name" value="membrane protein fhac: a member of the omp85/tpsb transporter family"/>
    <property type="match status" value="1"/>
</dbReference>
<evidence type="ECO:0000256" key="6">
    <source>
        <dbReference type="ARBA" id="ARBA00022729"/>
    </source>
</evidence>
<evidence type="ECO:0000256" key="4">
    <source>
        <dbReference type="ARBA" id="ARBA00022452"/>
    </source>
</evidence>
<evidence type="ECO:0000256" key="8">
    <source>
        <dbReference type="ARBA" id="ARBA00023237"/>
    </source>
</evidence>
<comment type="subcellular location">
    <subcellularLocation>
        <location evidence="1">Cell outer membrane</location>
    </subcellularLocation>
</comment>
<evidence type="ECO:0000313" key="16">
    <source>
        <dbReference type="Proteomes" id="UP000601768"/>
    </source>
</evidence>
<dbReference type="RefSeq" id="WP_186506476.1">
    <property type="nucleotide sequence ID" value="NZ_JACNEP010000006.1"/>
</dbReference>
<evidence type="ECO:0000256" key="2">
    <source>
        <dbReference type="ARBA" id="ARBA00010248"/>
    </source>
</evidence>
<dbReference type="Pfam" id="PF17243">
    <property type="entry name" value="POTRA_TamA_1"/>
    <property type="match status" value="1"/>
</dbReference>
<dbReference type="AlphaFoldDB" id="A0A8J6LY34"/>
<accession>A0A8J6LY34</accession>
<evidence type="ECO:0000256" key="10">
    <source>
        <dbReference type="ARBA" id="ARBA00093548"/>
    </source>
</evidence>
<name>A0A8J6LY34_9ALTE</name>
<dbReference type="GO" id="GO:0009279">
    <property type="term" value="C:cell outer membrane"/>
    <property type="evidence" value="ECO:0007669"/>
    <property type="project" value="UniProtKB-SubCell"/>
</dbReference>
<dbReference type="PANTHER" id="PTHR12815">
    <property type="entry name" value="SORTING AND ASSEMBLY MACHINERY SAMM50 PROTEIN FAMILY MEMBER"/>
    <property type="match status" value="1"/>
</dbReference>
<reference evidence="15" key="2">
    <citation type="submission" date="2020-08" db="EMBL/GenBank/DDBJ databases">
        <authorList>
            <person name="Lai Q."/>
        </authorList>
    </citation>
    <scope>NUCLEOTIDE SEQUENCE</scope>
    <source>
        <strain evidence="15">S27-2</strain>
    </source>
</reference>
<dbReference type="Gene3D" id="3.10.20.310">
    <property type="entry name" value="membrane protein fhac"/>
    <property type="match status" value="3"/>
</dbReference>
<comment type="caution">
    <text evidence="15">The sequence shown here is derived from an EMBL/GenBank/DDBJ whole genome shotgun (WGS) entry which is preliminary data.</text>
</comment>
<dbReference type="InterPro" id="IPR000184">
    <property type="entry name" value="Bac_surfAg_D15"/>
</dbReference>
<evidence type="ECO:0000256" key="1">
    <source>
        <dbReference type="ARBA" id="ARBA00004442"/>
    </source>
</evidence>
<evidence type="ECO:0000256" key="7">
    <source>
        <dbReference type="ARBA" id="ARBA00023136"/>
    </source>
</evidence>
<evidence type="ECO:0000256" key="11">
    <source>
        <dbReference type="SAM" id="SignalP"/>
    </source>
</evidence>
<feature type="domain" description="Bacterial surface antigen (D15)" evidence="12">
    <location>
        <begin position="284"/>
        <end position="570"/>
    </location>
</feature>
<dbReference type="EMBL" id="JACNEP010000006">
    <property type="protein sequence ID" value="MBC3765999.1"/>
    <property type="molecule type" value="Genomic_DNA"/>
</dbReference>
<reference evidence="15" key="1">
    <citation type="journal article" date="2018" name="Int. J. Syst. Evol. Microbiol.">
        <title>Neptunicella marina gen. nov., sp. nov., isolated from surface seawater.</title>
        <authorList>
            <person name="Liu X."/>
            <person name="Lai Q."/>
            <person name="Du Y."/>
            <person name="Zhang X."/>
            <person name="Liu Z."/>
            <person name="Sun F."/>
            <person name="Shao Z."/>
        </authorList>
    </citation>
    <scope>NUCLEOTIDE SEQUENCE</scope>
    <source>
        <strain evidence="15">S27-2</strain>
    </source>
</reference>
<keyword evidence="7" id="KW-0472">Membrane</keyword>
<protein>
    <recommendedName>
        <fullName evidence="3">Translocation and assembly module subunit TamA</fullName>
    </recommendedName>
    <alternativeName>
        <fullName evidence="9">Autotransporter assembly factor TamA</fullName>
    </alternativeName>
</protein>
<keyword evidence="5" id="KW-0812">Transmembrane</keyword>
<dbReference type="GO" id="GO:0097347">
    <property type="term" value="C:TAM protein secretion complex"/>
    <property type="evidence" value="ECO:0007669"/>
    <property type="project" value="TreeGrafter"/>
</dbReference>
<organism evidence="15 16">
    <name type="scientific">Neptunicella marina</name>
    <dbReference type="NCBI Taxonomy" id="2125989"/>
    <lineage>
        <taxon>Bacteria</taxon>
        <taxon>Pseudomonadati</taxon>
        <taxon>Pseudomonadota</taxon>
        <taxon>Gammaproteobacteria</taxon>
        <taxon>Alteromonadales</taxon>
        <taxon>Alteromonadaceae</taxon>
        <taxon>Neptunicella</taxon>
    </lineage>
</organism>
<evidence type="ECO:0000259" key="13">
    <source>
        <dbReference type="Pfam" id="PF07244"/>
    </source>
</evidence>
<dbReference type="Pfam" id="PF07244">
    <property type="entry name" value="POTRA"/>
    <property type="match status" value="1"/>
</dbReference>
<comment type="subunit">
    <text evidence="10">Interacts with TamB to form the translocation and assembly module (TAM).</text>
</comment>
<evidence type="ECO:0000259" key="12">
    <source>
        <dbReference type="Pfam" id="PF01103"/>
    </source>
</evidence>
<evidence type="ECO:0000256" key="5">
    <source>
        <dbReference type="ARBA" id="ARBA00022692"/>
    </source>
</evidence>
<gene>
    <name evidence="15" type="ORF">H8B19_08920</name>
</gene>
<dbReference type="InterPro" id="IPR035243">
    <property type="entry name" value="TamA_POTRA_Dom_1"/>
</dbReference>
<keyword evidence="16" id="KW-1185">Reference proteome</keyword>
<evidence type="ECO:0000313" key="15">
    <source>
        <dbReference type="EMBL" id="MBC3765999.1"/>
    </source>
</evidence>